<keyword evidence="2" id="KW-0479">Metal-binding</keyword>
<accession>A0A3A3FIZ2</accession>
<dbReference type="SMART" id="SM00849">
    <property type="entry name" value="Lactamase_B"/>
    <property type="match status" value="1"/>
</dbReference>
<dbReference type="PANTHER" id="PTHR42978">
    <property type="entry name" value="QUORUM-QUENCHING LACTONASE YTNP-RELATED-RELATED"/>
    <property type="match status" value="1"/>
</dbReference>
<evidence type="ECO:0000259" key="5">
    <source>
        <dbReference type="SMART" id="SM00849"/>
    </source>
</evidence>
<evidence type="ECO:0000256" key="1">
    <source>
        <dbReference type="ARBA" id="ARBA00007749"/>
    </source>
</evidence>
<comment type="similarity">
    <text evidence="1">Belongs to the metallo-beta-lactamase superfamily.</text>
</comment>
<keyword evidence="3 6" id="KW-0378">Hydrolase</keyword>
<comment type="caution">
    <text evidence="6">The sequence shown here is derived from an EMBL/GenBank/DDBJ whole genome shotgun (WGS) entry which is preliminary data.</text>
</comment>
<reference evidence="7" key="1">
    <citation type="submission" date="2018-09" db="EMBL/GenBank/DDBJ databases">
        <authorList>
            <person name="Zhu H."/>
        </authorList>
    </citation>
    <scope>NUCLEOTIDE SEQUENCE [LARGE SCALE GENOMIC DNA]</scope>
    <source>
        <strain evidence="7">K1R23-30</strain>
    </source>
</reference>
<dbReference type="EMBL" id="QYUO01000003">
    <property type="protein sequence ID" value="RJF92358.1"/>
    <property type="molecule type" value="Genomic_DNA"/>
</dbReference>
<dbReference type="InterPro" id="IPR051013">
    <property type="entry name" value="MBL_superfamily_lactonases"/>
</dbReference>
<evidence type="ECO:0000256" key="2">
    <source>
        <dbReference type="ARBA" id="ARBA00022723"/>
    </source>
</evidence>
<dbReference type="GO" id="GO:0046872">
    <property type="term" value="F:metal ion binding"/>
    <property type="evidence" value="ECO:0007669"/>
    <property type="project" value="UniProtKB-KW"/>
</dbReference>
<evidence type="ECO:0000313" key="6">
    <source>
        <dbReference type="EMBL" id="RJF92358.1"/>
    </source>
</evidence>
<dbReference type="SUPFAM" id="SSF56281">
    <property type="entry name" value="Metallo-hydrolase/oxidoreductase"/>
    <property type="match status" value="1"/>
</dbReference>
<evidence type="ECO:0000256" key="4">
    <source>
        <dbReference type="ARBA" id="ARBA00022833"/>
    </source>
</evidence>
<dbReference type="InterPro" id="IPR001279">
    <property type="entry name" value="Metallo-B-lactamas"/>
</dbReference>
<name>A0A3A3FIZ2_9BURK</name>
<dbReference type="GO" id="GO:0016787">
    <property type="term" value="F:hydrolase activity"/>
    <property type="evidence" value="ECO:0007669"/>
    <property type="project" value="UniProtKB-KW"/>
</dbReference>
<sequence length="330" mass="36568">MCIALKNRGCIATSWCVTSFTYLLLQVNIMLRYFIGFVFSLLVVTAHAQQAPRSADSAPNVGFSILKTGSLSVREGLIFSGGRFGEKVDSIFSAILVKHGQEFFLFDAGLGSKVAQQYEQDMPLFMRPFFRYEEPVSPARAQLDQAGIGPIQRIILSHSHWDHASGLSDFPDAQVLVAPEELEHIRQPSSAVAGAWPSQVGDKSIRWKTLDFKPAAYEGFERSIDLYGDGKIVLVPMYGHTPGSIGMFVTVDSGKQYFFVGDVVWSASAVQKANPKFWAARFQVDKDADKTQQTIEQIRAVVSRRPEVIVVPAHDGKVQNALGYFPSWIK</sequence>
<proteinExistence type="inferred from homology"/>
<keyword evidence="4" id="KW-0862">Zinc</keyword>
<feature type="domain" description="Metallo-beta-lactamase" evidence="5">
    <location>
        <begin position="91"/>
        <end position="314"/>
    </location>
</feature>
<dbReference type="CDD" id="cd07730">
    <property type="entry name" value="metallo-hydrolase-like_MBL-fold"/>
    <property type="match status" value="1"/>
</dbReference>
<dbReference type="Proteomes" id="UP000265955">
    <property type="component" value="Unassembled WGS sequence"/>
</dbReference>
<evidence type="ECO:0000256" key="3">
    <source>
        <dbReference type="ARBA" id="ARBA00022801"/>
    </source>
</evidence>
<protein>
    <submittedName>
        <fullName evidence="6">MBL fold metallo-hydrolase</fullName>
    </submittedName>
</protein>
<dbReference type="AlphaFoldDB" id="A0A3A3FIZ2"/>
<evidence type="ECO:0000313" key="7">
    <source>
        <dbReference type="Proteomes" id="UP000265955"/>
    </source>
</evidence>
<keyword evidence="7" id="KW-1185">Reference proteome</keyword>
<dbReference type="Pfam" id="PF00753">
    <property type="entry name" value="Lactamase_B"/>
    <property type="match status" value="1"/>
</dbReference>
<organism evidence="6 7">
    <name type="scientific">Noviherbaspirillum saxi</name>
    <dbReference type="NCBI Taxonomy" id="2320863"/>
    <lineage>
        <taxon>Bacteria</taxon>
        <taxon>Pseudomonadati</taxon>
        <taxon>Pseudomonadota</taxon>
        <taxon>Betaproteobacteria</taxon>
        <taxon>Burkholderiales</taxon>
        <taxon>Oxalobacteraceae</taxon>
        <taxon>Noviherbaspirillum</taxon>
    </lineage>
</organism>
<dbReference type="PANTHER" id="PTHR42978:SF3">
    <property type="entry name" value="BLR3078 PROTEIN"/>
    <property type="match status" value="1"/>
</dbReference>
<dbReference type="InterPro" id="IPR036866">
    <property type="entry name" value="RibonucZ/Hydroxyglut_hydro"/>
</dbReference>
<dbReference type="Gene3D" id="3.60.15.10">
    <property type="entry name" value="Ribonuclease Z/Hydroxyacylglutathione hydrolase-like"/>
    <property type="match status" value="1"/>
</dbReference>
<gene>
    <name evidence="6" type="ORF">D3871_27435</name>
</gene>